<name>A0ABV7T4V7_9GAMM</name>
<feature type="domain" description="Glycosyl transferase family 25" evidence="1">
    <location>
        <begin position="1"/>
        <end position="177"/>
    </location>
</feature>
<dbReference type="InterPro" id="IPR002654">
    <property type="entry name" value="Glyco_trans_25"/>
</dbReference>
<comment type="caution">
    <text evidence="2">The sequence shown here is derived from an EMBL/GenBank/DDBJ whole genome shotgun (WGS) entry which is preliminary data.</text>
</comment>
<dbReference type="Proteomes" id="UP001595630">
    <property type="component" value="Unassembled WGS sequence"/>
</dbReference>
<proteinExistence type="predicted"/>
<gene>
    <name evidence="2" type="ORF">ACFOMF_09205</name>
</gene>
<dbReference type="Pfam" id="PF01755">
    <property type="entry name" value="Glyco_transf_25"/>
    <property type="match status" value="1"/>
</dbReference>
<dbReference type="EMBL" id="JBHRXZ010000022">
    <property type="protein sequence ID" value="MFC3607951.1"/>
    <property type="molecule type" value="Genomic_DNA"/>
</dbReference>
<reference evidence="3" key="1">
    <citation type="journal article" date="2019" name="Int. J. Syst. Evol. Microbiol.">
        <title>The Global Catalogue of Microorganisms (GCM) 10K type strain sequencing project: providing services to taxonomists for standard genome sequencing and annotation.</title>
        <authorList>
            <consortium name="The Broad Institute Genomics Platform"/>
            <consortium name="The Broad Institute Genome Sequencing Center for Infectious Disease"/>
            <person name="Wu L."/>
            <person name="Ma J."/>
        </authorList>
    </citation>
    <scope>NUCLEOTIDE SEQUENCE [LARGE SCALE GENOMIC DNA]</scope>
    <source>
        <strain evidence="3">KCTC 42447</strain>
    </source>
</reference>
<accession>A0ABV7T4V7</accession>
<dbReference type="CDD" id="cd06532">
    <property type="entry name" value="Glyco_transf_25"/>
    <property type="match status" value="1"/>
</dbReference>
<evidence type="ECO:0000259" key="1">
    <source>
        <dbReference type="Pfam" id="PF01755"/>
    </source>
</evidence>
<evidence type="ECO:0000313" key="3">
    <source>
        <dbReference type="Proteomes" id="UP001595630"/>
    </source>
</evidence>
<organism evidence="2 3">
    <name type="scientific">Stutzerimonas tarimensis</name>
    <dbReference type="NCBI Taxonomy" id="1507735"/>
    <lineage>
        <taxon>Bacteria</taxon>
        <taxon>Pseudomonadati</taxon>
        <taxon>Pseudomonadota</taxon>
        <taxon>Gammaproteobacteria</taxon>
        <taxon>Pseudomonadales</taxon>
        <taxon>Pseudomonadaceae</taxon>
        <taxon>Stutzerimonas</taxon>
    </lineage>
</organism>
<protein>
    <submittedName>
        <fullName evidence="2">Glycosyltransferase family 25 protein</fullName>
    </submittedName>
</protein>
<sequence>MINSYLINLDKDADRLAFFQASFDRLGLTFERIPAVDGRLFPEAEYQAFMGERPRRHKSWQRGQMGCFLSHYAAWEKIAAGPDRFCAVFEDDVHLSDDLPRILADDRWIDDTVDIIRLETSTNRVRLSRKPALSAANREAFRVRSTTWCTGGYLINKRTAQALIDLPAHYHEPSDALLFSYDDSAIAADLVTLQFEPALCTQDKFSATGEVRFHSNIESRPSPLRRLKSKAGKLSPGALGRAFYRSFAGYRRIGFR</sequence>
<keyword evidence="3" id="KW-1185">Reference proteome</keyword>
<dbReference type="RefSeq" id="WP_386364062.1">
    <property type="nucleotide sequence ID" value="NZ_JBHRXZ010000022.1"/>
</dbReference>
<evidence type="ECO:0000313" key="2">
    <source>
        <dbReference type="EMBL" id="MFC3607951.1"/>
    </source>
</evidence>